<reference evidence="2 4" key="2">
    <citation type="submission" date="2019-06" db="EMBL/GenBank/DDBJ databases">
        <title>Draft genomes of female and male turbot (Scophthalmus maximus).</title>
        <authorList>
            <person name="Xu H."/>
            <person name="Xu X.-W."/>
            <person name="Shao C."/>
            <person name="Chen S."/>
        </authorList>
    </citation>
    <scope>NUCLEOTIDE SEQUENCE [LARGE SCALE GENOMIC DNA]</scope>
    <source>
        <strain evidence="2">Ysfricsl-2016a</strain>
        <tissue evidence="2">Blood</tissue>
    </source>
</reference>
<evidence type="ECO:0000313" key="2">
    <source>
        <dbReference type="EMBL" id="KAF0040265.1"/>
    </source>
</evidence>
<gene>
    <name evidence="2" type="ORF">F2P81_008500</name>
    <name evidence="1" type="ORF">SMAX5B_017232</name>
</gene>
<protein>
    <submittedName>
        <fullName evidence="1">Uncharacterized protein</fullName>
    </submittedName>
</protein>
<evidence type="ECO:0000313" key="1">
    <source>
        <dbReference type="EMBL" id="AWP11589.1"/>
    </source>
</evidence>
<dbReference type="Proteomes" id="UP000438429">
    <property type="component" value="Unassembled WGS sequence"/>
</dbReference>
<dbReference type="AlphaFoldDB" id="A0A2U9C7L0"/>
<organism evidence="1 3">
    <name type="scientific">Scophthalmus maximus</name>
    <name type="common">Turbot</name>
    <name type="synonym">Psetta maxima</name>
    <dbReference type="NCBI Taxonomy" id="52904"/>
    <lineage>
        <taxon>Eukaryota</taxon>
        <taxon>Metazoa</taxon>
        <taxon>Chordata</taxon>
        <taxon>Craniata</taxon>
        <taxon>Vertebrata</taxon>
        <taxon>Euteleostomi</taxon>
        <taxon>Actinopterygii</taxon>
        <taxon>Neopterygii</taxon>
        <taxon>Teleostei</taxon>
        <taxon>Neoteleostei</taxon>
        <taxon>Acanthomorphata</taxon>
        <taxon>Carangaria</taxon>
        <taxon>Pleuronectiformes</taxon>
        <taxon>Pleuronectoidei</taxon>
        <taxon>Scophthalmidae</taxon>
        <taxon>Scophthalmus</taxon>
    </lineage>
</organism>
<dbReference type="EMBL" id="CP026255">
    <property type="protein sequence ID" value="AWP11589.1"/>
    <property type="molecule type" value="Genomic_DNA"/>
</dbReference>
<dbReference type="EMBL" id="VEVO01000007">
    <property type="protein sequence ID" value="KAF0040265.1"/>
    <property type="molecule type" value="Genomic_DNA"/>
</dbReference>
<proteinExistence type="predicted"/>
<evidence type="ECO:0000313" key="3">
    <source>
        <dbReference type="Proteomes" id="UP000246464"/>
    </source>
</evidence>
<dbReference type="Proteomes" id="UP000246464">
    <property type="component" value="Chromosome 13"/>
</dbReference>
<keyword evidence="3" id="KW-1185">Reference proteome</keyword>
<name>A0A2U9C7L0_SCOMX</name>
<accession>A0A2U9C7L0</accession>
<reference evidence="1 3" key="1">
    <citation type="submission" date="2017-12" db="EMBL/GenBank/DDBJ databases">
        <title>Integrating genomic resources of turbot (Scophthalmus maximus) in depth evaluation of genetic and physical mapping variation across individuals.</title>
        <authorList>
            <person name="Martinez P."/>
        </authorList>
    </citation>
    <scope>NUCLEOTIDE SEQUENCE [LARGE SCALE GENOMIC DNA]</scope>
</reference>
<sequence length="75" mass="8329">MDGTYRAASSIRRSAARTTAARSPMMIRLSSAHNTEHVGADSYRWKLFGLRTFIIRLIPNSCGPVVKEELLHVGV</sequence>
<evidence type="ECO:0000313" key="4">
    <source>
        <dbReference type="Proteomes" id="UP000438429"/>
    </source>
</evidence>